<keyword evidence="3 6" id="KW-0812">Transmembrane</keyword>
<feature type="transmembrane region" description="Helical" evidence="6">
    <location>
        <begin position="113"/>
        <end position="139"/>
    </location>
</feature>
<proteinExistence type="predicted"/>
<organism evidence="7 8">
    <name type="scientific">Pseudonocardia petroleophila</name>
    <dbReference type="NCBI Taxonomy" id="37331"/>
    <lineage>
        <taxon>Bacteria</taxon>
        <taxon>Bacillati</taxon>
        <taxon>Actinomycetota</taxon>
        <taxon>Actinomycetes</taxon>
        <taxon>Pseudonocardiales</taxon>
        <taxon>Pseudonocardiaceae</taxon>
        <taxon>Pseudonocardia</taxon>
    </lineage>
</organism>
<evidence type="ECO:0000256" key="1">
    <source>
        <dbReference type="ARBA" id="ARBA00004651"/>
    </source>
</evidence>
<dbReference type="CDD" id="cd06581">
    <property type="entry name" value="TM_PBP1_LivM_like"/>
    <property type="match status" value="1"/>
</dbReference>
<evidence type="ECO:0000313" key="7">
    <source>
        <dbReference type="EMBL" id="QNG50166.1"/>
    </source>
</evidence>
<dbReference type="GO" id="GO:0015658">
    <property type="term" value="F:branched-chain amino acid transmembrane transporter activity"/>
    <property type="evidence" value="ECO:0007669"/>
    <property type="project" value="InterPro"/>
</dbReference>
<dbReference type="Pfam" id="PF02653">
    <property type="entry name" value="BPD_transp_2"/>
    <property type="match status" value="1"/>
</dbReference>
<feature type="transmembrane region" description="Helical" evidence="6">
    <location>
        <begin position="53"/>
        <end position="76"/>
    </location>
</feature>
<evidence type="ECO:0000256" key="4">
    <source>
        <dbReference type="ARBA" id="ARBA00022989"/>
    </source>
</evidence>
<dbReference type="InterPro" id="IPR001851">
    <property type="entry name" value="ABC_transp_permease"/>
</dbReference>
<comment type="subcellular location">
    <subcellularLocation>
        <location evidence="1">Cell membrane</location>
        <topology evidence="1">Multi-pass membrane protein</topology>
    </subcellularLocation>
</comment>
<dbReference type="Proteomes" id="UP000515728">
    <property type="component" value="Chromosome"/>
</dbReference>
<keyword evidence="2" id="KW-1003">Cell membrane</keyword>
<dbReference type="PANTHER" id="PTHR30482:SF10">
    <property type="entry name" value="HIGH-AFFINITY BRANCHED-CHAIN AMINO ACID TRANSPORT PROTEIN BRAE"/>
    <property type="match status" value="1"/>
</dbReference>
<reference evidence="7 8" key="1">
    <citation type="submission" date="2020-08" db="EMBL/GenBank/DDBJ databases">
        <authorList>
            <person name="Mo P."/>
        </authorList>
    </citation>
    <scope>NUCLEOTIDE SEQUENCE [LARGE SCALE GENOMIC DNA]</scope>
    <source>
        <strain evidence="7 8">CGMCC 4.1532</strain>
    </source>
</reference>
<feature type="transmembrane region" description="Helical" evidence="6">
    <location>
        <begin position="171"/>
        <end position="193"/>
    </location>
</feature>
<keyword evidence="4 6" id="KW-1133">Transmembrane helix</keyword>
<evidence type="ECO:0000256" key="2">
    <source>
        <dbReference type="ARBA" id="ARBA00022475"/>
    </source>
</evidence>
<dbReference type="RefSeq" id="WP_185716928.1">
    <property type="nucleotide sequence ID" value="NZ_BAAAWI010000001.1"/>
</dbReference>
<keyword evidence="5 6" id="KW-0472">Membrane</keyword>
<dbReference type="KEGG" id="ppel:H6H00_18045"/>
<gene>
    <name evidence="7" type="ORF">H6H00_18045</name>
</gene>
<keyword evidence="8" id="KW-1185">Reference proteome</keyword>
<sequence length="292" mass="29787">MSTYEPLVQNALVLALLAFSIHVAVRAGAFSVTGVACYGTGAYTAGALAINDVPVPLAVLAAVAQAAVLGLVLALVLGRLHSLYLAMATFAFVLLVQVLALEWESVTGGALGLLGIPVGITTPALLAITAICALGVALLERGRSGRMLEVLRLDDQLAGSLGIPVVRNRRAALVLSAALGGLSGACSALLFSVFTPDQISFSLIVDALTMIVIGGTAAWYGPVIGAAVVASLPEVFAFAGSYRPALQAAIVVVLVIYAPDGAVGLVRAVTSRVRRARRPAEATQPVPEEVPS</sequence>
<dbReference type="InterPro" id="IPR043428">
    <property type="entry name" value="LivM-like"/>
</dbReference>
<dbReference type="EMBL" id="CP060131">
    <property type="protein sequence ID" value="QNG50166.1"/>
    <property type="molecule type" value="Genomic_DNA"/>
</dbReference>
<feature type="transmembrane region" description="Helical" evidence="6">
    <location>
        <begin position="83"/>
        <end position="101"/>
    </location>
</feature>
<evidence type="ECO:0000256" key="5">
    <source>
        <dbReference type="ARBA" id="ARBA00023136"/>
    </source>
</evidence>
<dbReference type="GO" id="GO:0005886">
    <property type="term" value="C:plasma membrane"/>
    <property type="evidence" value="ECO:0007669"/>
    <property type="project" value="UniProtKB-SubCell"/>
</dbReference>
<dbReference type="AlphaFoldDB" id="A0A7G7MBK5"/>
<name>A0A7G7MBK5_9PSEU</name>
<evidence type="ECO:0000256" key="3">
    <source>
        <dbReference type="ARBA" id="ARBA00022692"/>
    </source>
</evidence>
<dbReference type="PANTHER" id="PTHR30482">
    <property type="entry name" value="HIGH-AFFINITY BRANCHED-CHAIN AMINO ACID TRANSPORT SYSTEM PERMEASE"/>
    <property type="match status" value="1"/>
</dbReference>
<evidence type="ECO:0000256" key="6">
    <source>
        <dbReference type="SAM" id="Phobius"/>
    </source>
</evidence>
<feature type="transmembrane region" description="Helical" evidence="6">
    <location>
        <begin position="248"/>
        <end position="269"/>
    </location>
</feature>
<accession>A0A7G7MBK5</accession>
<protein>
    <submittedName>
        <fullName evidence="7">Branched-chain amino acid ABC transporter permease</fullName>
    </submittedName>
</protein>
<evidence type="ECO:0000313" key="8">
    <source>
        <dbReference type="Proteomes" id="UP000515728"/>
    </source>
</evidence>